<dbReference type="GeneID" id="33314479"/>
<organism evidence="2 3">
    <name type="scientific">Candidatus Mancarchaeum acidiphilum</name>
    <dbReference type="NCBI Taxonomy" id="1920749"/>
    <lineage>
        <taxon>Archaea</taxon>
        <taxon>Candidatus Micrarchaeota</taxon>
        <taxon>Candidatus Mancarchaeum</taxon>
    </lineage>
</organism>
<evidence type="ECO:0000259" key="1">
    <source>
        <dbReference type="Pfam" id="PF05239"/>
    </source>
</evidence>
<evidence type="ECO:0000313" key="2">
    <source>
        <dbReference type="EMBL" id="ASI14215.1"/>
    </source>
</evidence>
<dbReference type="OrthoDB" id="85079at2157"/>
<gene>
    <name evidence="2" type="ORF">Mia14_0942</name>
</gene>
<dbReference type="SUPFAM" id="SSF50346">
    <property type="entry name" value="PRC-barrel domain"/>
    <property type="match status" value="1"/>
</dbReference>
<dbReference type="PANTHER" id="PTHR38137">
    <property type="entry name" value="PRC-BARREL DOMAIN PROTEIN"/>
    <property type="match status" value="1"/>
</dbReference>
<accession>A0A218NP29</accession>
<dbReference type="InterPro" id="IPR027275">
    <property type="entry name" value="PRC-brl_dom"/>
</dbReference>
<dbReference type="InterPro" id="IPR011033">
    <property type="entry name" value="PRC_barrel-like_sf"/>
</dbReference>
<feature type="domain" description="PRC-barrel" evidence="1">
    <location>
        <begin position="7"/>
        <end position="81"/>
    </location>
</feature>
<keyword evidence="3" id="KW-1185">Reference proteome</keyword>
<dbReference type="Proteomes" id="UP000197679">
    <property type="component" value="Chromosome"/>
</dbReference>
<dbReference type="Gene3D" id="2.30.30.240">
    <property type="entry name" value="PRC-barrel domain"/>
    <property type="match status" value="1"/>
</dbReference>
<reference evidence="2 3" key="1">
    <citation type="journal article" date="2017" name="Nat. Commun.">
        <title>'ARMAN' archaea depend on association with euryarchaeal host in culture and in situ.</title>
        <authorList>
            <person name="Golyshina O."/>
            <person name="Toshchakov S."/>
            <person name="Makarova K."/>
            <person name="Gavrilov S."/>
            <person name="Korzhenkov A."/>
            <person name="La Cono V."/>
            <person name="Arcadi E."/>
            <person name="Nechitaylo T."/>
            <person name="Ferrer M."/>
            <person name="Kublanov I."/>
            <person name="Wolf Y."/>
            <person name="Yakimov M."/>
            <person name="Golyshin P."/>
            <person name="Slesarev A."/>
            <person name="Kozyavkin S."/>
        </authorList>
    </citation>
    <scope>NUCLEOTIDE SEQUENCE [LARGE SCALE GENOMIC DNA]</scope>
    <source>
        <strain evidence="2 3">Mia14</strain>
    </source>
</reference>
<proteinExistence type="predicted"/>
<dbReference type="EMBL" id="CP019964">
    <property type="protein sequence ID" value="ASI14215.1"/>
    <property type="molecule type" value="Genomic_DNA"/>
</dbReference>
<dbReference type="KEGG" id="marh:Mia14_0942"/>
<dbReference type="PANTHER" id="PTHR38137:SF2">
    <property type="entry name" value="PRC-BARREL DOMAIN-CONTAINING PROTEIN"/>
    <property type="match status" value="1"/>
</dbReference>
<evidence type="ECO:0000313" key="3">
    <source>
        <dbReference type="Proteomes" id="UP000197679"/>
    </source>
</evidence>
<dbReference type="AlphaFoldDB" id="A0A218NP29"/>
<sequence length="84" mass="9262">MVKFIIGRQLVGKKVITTDGFDLGEFVDADFSPVTGKINAILVEPDPESSVATKMDTDDDGKIKVPYAAVHSVNDYIMVDRREM</sequence>
<dbReference type="Pfam" id="PF05239">
    <property type="entry name" value="PRC"/>
    <property type="match status" value="1"/>
</dbReference>
<dbReference type="RefSeq" id="WP_088820510.1">
    <property type="nucleotide sequence ID" value="NZ_CP019964.1"/>
</dbReference>
<protein>
    <submittedName>
        <fullName evidence="2">PRC-barrel domain-containing protein</fullName>
    </submittedName>
</protein>
<name>A0A218NP29_9ARCH</name>